<accession>A0A1F4ZAK7</accession>
<dbReference type="AlphaFoldDB" id="A0A1F4ZAK7"/>
<evidence type="ECO:0000313" key="1">
    <source>
        <dbReference type="EMBL" id="OGD03293.1"/>
    </source>
</evidence>
<proteinExistence type="predicted"/>
<gene>
    <name evidence="1" type="ORF">A2989_00485</name>
</gene>
<reference evidence="1 2" key="1">
    <citation type="journal article" date="2016" name="Nat. Commun.">
        <title>Thousands of microbial genomes shed light on interconnected biogeochemical processes in an aquifer system.</title>
        <authorList>
            <person name="Anantharaman K."/>
            <person name="Brown C.T."/>
            <person name="Hug L.A."/>
            <person name="Sharon I."/>
            <person name="Castelle C.J."/>
            <person name="Probst A.J."/>
            <person name="Thomas B.C."/>
            <person name="Singh A."/>
            <person name="Wilkins M.J."/>
            <person name="Karaoz U."/>
            <person name="Brodie E.L."/>
            <person name="Williams K.H."/>
            <person name="Hubbard S.S."/>
            <person name="Banfield J.F."/>
        </authorList>
    </citation>
    <scope>NUCLEOTIDE SEQUENCE [LARGE SCALE GENOMIC DNA]</scope>
</reference>
<sequence length="151" mass="16851">MLDRLKTEDTRLKEAIALYEPVRVSFARLMEQEGKRIDLGWGHTLITGAGSRYVWECSGVQVGGVKISMETSDDDRFGGDLRSATLHVVVSREWASEKFDLEPTGHVGSGRLNSRSVGKMAEDLKELADEINQYLNPRKNIHRNYGGAGSR</sequence>
<dbReference type="Proteomes" id="UP000177080">
    <property type="component" value="Unassembled WGS sequence"/>
</dbReference>
<protein>
    <submittedName>
        <fullName evidence="1">Uncharacterized protein</fullName>
    </submittedName>
</protein>
<comment type="caution">
    <text evidence="1">The sequence shown here is derived from an EMBL/GenBank/DDBJ whole genome shotgun (WGS) entry which is preliminary data.</text>
</comment>
<organism evidence="1 2">
    <name type="scientific">Candidatus Amesbacteria bacterium RIFCSPLOWO2_01_FULL_48_25</name>
    <dbReference type="NCBI Taxonomy" id="1797259"/>
    <lineage>
        <taxon>Bacteria</taxon>
        <taxon>Candidatus Amesiibacteriota</taxon>
    </lineage>
</organism>
<dbReference type="EMBL" id="MEXN01000007">
    <property type="protein sequence ID" value="OGD03293.1"/>
    <property type="molecule type" value="Genomic_DNA"/>
</dbReference>
<evidence type="ECO:0000313" key="2">
    <source>
        <dbReference type="Proteomes" id="UP000177080"/>
    </source>
</evidence>
<name>A0A1F4ZAK7_9BACT</name>